<dbReference type="NCBIfam" id="TIGR03085">
    <property type="entry name" value="TIGR03085 family metal-binding protein"/>
    <property type="match status" value="1"/>
</dbReference>
<dbReference type="EMBL" id="LAIR01000002">
    <property type="protein sequence ID" value="KNX37288.1"/>
    <property type="molecule type" value="Genomic_DNA"/>
</dbReference>
<dbReference type="Proteomes" id="UP000037397">
    <property type="component" value="Unassembled WGS sequence"/>
</dbReference>
<dbReference type="NCBIfam" id="TIGR03083">
    <property type="entry name" value="maleylpyruvate isomerase family mycothiol-dependent enzyme"/>
    <property type="match status" value="1"/>
</dbReference>
<dbReference type="InterPro" id="IPR017517">
    <property type="entry name" value="Maleyloyr_isom"/>
</dbReference>
<sequence>MPRLAQLERHALCDTFERVGPDAPTLCEGWQTRDLAVHLIVRESRPDAAAAMVLKPLAGHARSVAKELAARPWDELVDQVRGGPPRLSAFALPGVDERANTGEMFVHHEDVLRAADPAARRDLSPDLEHALWKALPSLARLTLRKVPLGVRAISDGHGEQTLRSGQSDGPSVTLHGRPGEVLLQIYGRAGADGARADVEVDGDAASVTAYRSAGVGF</sequence>
<dbReference type="OrthoDB" id="3268903at2"/>
<dbReference type="AlphaFoldDB" id="A0A0L6CIF1"/>
<dbReference type="SUPFAM" id="SSF109854">
    <property type="entry name" value="DinB/YfiT-like putative metalloenzymes"/>
    <property type="match status" value="1"/>
</dbReference>
<organism evidence="1 2">
    <name type="scientific">Luteipulveratus halotolerans</name>
    <dbReference type="NCBI Taxonomy" id="1631356"/>
    <lineage>
        <taxon>Bacteria</taxon>
        <taxon>Bacillati</taxon>
        <taxon>Actinomycetota</taxon>
        <taxon>Actinomycetes</taxon>
        <taxon>Micrococcales</taxon>
        <taxon>Dermacoccaceae</taxon>
        <taxon>Luteipulveratus</taxon>
    </lineage>
</organism>
<evidence type="ECO:0008006" key="3">
    <source>
        <dbReference type="Google" id="ProtNLM"/>
    </source>
</evidence>
<dbReference type="STRING" id="1631356.VV01_09240"/>
<dbReference type="RefSeq" id="WP_050669628.1">
    <property type="nucleotide sequence ID" value="NZ_LAIR01000002.1"/>
</dbReference>
<dbReference type="InterPro" id="IPR034660">
    <property type="entry name" value="DinB/YfiT-like"/>
</dbReference>
<dbReference type="InterPro" id="IPR017519">
    <property type="entry name" value="CHP03085"/>
</dbReference>
<evidence type="ECO:0000313" key="1">
    <source>
        <dbReference type="EMBL" id="KNX37288.1"/>
    </source>
</evidence>
<reference evidence="2" key="1">
    <citation type="submission" date="2015-03" db="EMBL/GenBank/DDBJ databases">
        <title>Luteipulveratus halotolerans sp. nov., a novel actinobacterium (Dermacoccaceae) from Sarawak, Malaysia.</title>
        <authorList>
            <person name="Juboi H."/>
            <person name="Basik A."/>
            <person name="Shamsul S.S."/>
            <person name="Arnold P."/>
            <person name="Schmitt E.K."/>
            <person name="Sanglier J.-J."/>
            <person name="Yeo T."/>
        </authorList>
    </citation>
    <scope>NUCLEOTIDE SEQUENCE [LARGE SCALE GENOMIC DNA]</scope>
    <source>
        <strain evidence="2">C296001</strain>
    </source>
</reference>
<proteinExistence type="predicted"/>
<gene>
    <name evidence="1" type="ORF">VV01_09240</name>
</gene>
<name>A0A0L6CIF1_9MICO</name>
<dbReference type="PATRIC" id="fig|1631356.3.peg.1798"/>
<protein>
    <recommendedName>
        <fullName evidence="3">Mycothiol-dependent maleylpyruvate isomerase metal-binding domain-containing protein</fullName>
    </recommendedName>
</protein>
<accession>A0A0L6CIF1</accession>
<comment type="caution">
    <text evidence="1">The sequence shown here is derived from an EMBL/GenBank/DDBJ whole genome shotgun (WGS) entry which is preliminary data.</text>
</comment>
<evidence type="ECO:0000313" key="2">
    <source>
        <dbReference type="Proteomes" id="UP000037397"/>
    </source>
</evidence>
<keyword evidence="2" id="KW-1185">Reference proteome</keyword>